<accession>A0A4S2M2T5</accession>
<feature type="domain" description="RUN" evidence="3">
    <location>
        <begin position="531"/>
        <end position="751"/>
    </location>
</feature>
<dbReference type="PROSITE" id="PS50826">
    <property type="entry name" value="RUN"/>
    <property type="match status" value="1"/>
</dbReference>
<feature type="compositionally biased region" description="Polar residues" evidence="2">
    <location>
        <begin position="42"/>
        <end position="56"/>
    </location>
</feature>
<feature type="region of interest" description="Disordered" evidence="2">
    <location>
        <begin position="437"/>
        <end position="461"/>
    </location>
</feature>
<dbReference type="InterPro" id="IPR004012">
    <property type="entry name" value="Run_dom"/>
</dbReference>
<name>A0A4S2M2T5_OPIFE</name>
<dbReference type="AlphaFoldDB" id="A0A4S2M2T5"/>
<comment type="caution">
    <text evidence="4">The sequence shown here is derived from an EMBL/GenBank/DDBJ whole genome shotgun (WGS) entry which is preliminary data.</text>
</comment>
<evidence type="ECO:0000259" key="3">
    <source>
        <dbReference type="PROSITE" id="PS50826"/>
    </source>
</evidence>
<dbReference type="PANTHER" id="PTHR15591">
    <property type="entry name" value="RUN AND SH3 DOMAIN CONTAINING"/>
    <property type="match status" value="1"/>
</dbReference>
<proteinExistence type="predicted"/>
<reference evidence="4 5" key="1">
    <citation type="journal article" date="2019" name="BMC Genomics">
        <title>New insights from Opisthorchis felineus genome: update on genomics of the epidemiologically important liver flukes.</title>
        <authorList>
            <person name="Ershov N.I."/>
            <person name="Mordvinov V.A."/>
            <person name="Prokhortchouk E.B."/>
            <person name="Pakharukova M.Y."/>
            <person name="Gunbin K.V."/>
            <person name="Ustyantsev K."/>
            <person name="Genaev M.A."/>
            <person name="Blinov A.G."/>
            <person name="Mazur A."/>
            <person name="Boulygina E."/>
            <person name="Tsygankova S."/>
            <person name="Khrameeva E."/>
            <person name="Chekanov N."/>
            <person name="Fan G."/>
            <person name="Xiao A."/>
            <person name="Zhang H."/>
            <person name="Xu X."/>
            <person name="Yang H."/>
            <person name="Solovyev V."/>
            <person name="Lee S.M."/>
            <person name="Liu X."/>
            <person name="Afonnikov D.A."/>
            <person name="Skryabin K.G."/>
        </authorList>
    </citation>
    <scope>NUCLEOTIDE SEQUENCE [LARGE SCALE GENOMIC DNA]</scope>
    <source>
        <strain evidence="4">AK-0245</strain>
        <tissue evidence="4">Whole organism</tissue>
    </source>
</reference>
<dbReference type="InterPro" id="IPR047343">
    <property type="entry name" value="RUSC1_2"/>
</dbReference>
<dbReference type="Pfam" id="PF02759">
    <property type="entry name" value="RUN"/>
    <property type="match status" value="1"/>
</dbReference>
<dbReference type="InterPro" id="IPR058732">
    <property type="entry name" value="RUNDC1_M"/>
</dbReference>
<dbReference type="Gene3D" id="1.20.58.900">
    <property type="match status" value="1"/>
</dbReference>
<keyword evidence="5" id="KW-1185">Reference proteome</keyword>
<dbReference type="OrthoDB" id="10068328at2759"/>
<organism evidence="4 5">
    <name type="scientific">Opisthorchis felineus</name>
    <dbReference type="NCBI Taxonomy" id="147828"/>
    <lineage>
        <taxon>Eukaryota</taxon>
        <taxon>Metazoa</taxon>
        <taxon>Spiralia</taxon>
        <taxon>Lophotrochozoa</taxon>
        <taxon>Platyhelminthes</taxon>
        <taxon>Trematoda</taxon>
        <taxon>Digenea</taxon>
        <taxon>Opisthorchiida</taxon>
        <taxon>Opisthorchiata</taxon>
        <taxon>Opisthorchiidae</taxon>
        <taxon>Opisthorchis</taxon>
    </lineage>
</organism>
<dbReference type="PANTHER" id="PTHR15591:SF19">
    <property type="entry name" value="RUN DOMAIN-CONTAINING PROTEIN 1 ISOFORM X1"/>
    <property type="match status" value="1"/>
</dbReference>
<gene>
    <name evidence="4" type="ORF">CRM22_003232</name>
</gene>
<dbReference type="Pfam" id="PF26030">
    <property type="entry name" value="RUNDC1"/>
    <property type="match status" value="1"/>
</dbReference>
<feature type="region of interest" description="Disordered" evidence="2">
    <location>
        <begin position="1"/>
        <end position="56"/>
    </location>
</feature>
<dbReference type="EMBL" id="SJOL01005421">
    <property type="protein sequence ID" value="TGZ70376.1"/>
    <property type="molecule type" value="Genomic_DNA"/>
</dbReference>
<sequence>MFSIPASEEDANGSPGSRGSDELFSIIDEDGRPKERWAPLGATSSPEPSCSSAHHSVNSELTTWTAPELSKLVAENEQMTHALIALTSHFAQVQFRLGQVLSAKEENREEMLRSLEQFASRGIPDLQLFAVPPSIPNGSGDVPTGFHPKPQKLIEELKSQLDELERFAYEMGEQKQPPTQAVLEKQRLVLEELSRKLELDIENLGELSNEELKTIVNSAVQQFLNPMKINEQLVEQLKTQVVDLERFIDFLHGSGTCGDALMQALDEFKRAHQLAGFDSTQHSTPGIQLGHSRHLNTDVASGPNEFAAHMGEEGGSPVFRDKRPRDRTITLLQRAVAILHIFASAHFGPNVSEWTPAVKAKGKRTSAGNLRNSATVERAKVQHWGIARAHLEVAIDSVLEKVELLRSLEQEKFTVESHQTSCIMQSTLESAAMDQGSSGITYSDRLDQPESRPSIGSRSRLSVTSGELRSVRLGKKTHLHDIKAHAIRSGSGEAVLSSSNQRKNSVSSSLTTVKLTSTDTKEFLYAEANRMVIRTVRRQLCPALRDLIEHGLMKKPLSTVVEEPFQRNLLWPFFGCLASRRLGPSEDGFESVGVDVDNESDQTSCSTTVNHSRINKSGPHAWHVFLKFYYMKNGQVYNESPARKLSESFDLDSYGGKAITLRQRFFNAMGTVLETHGAYHRSDDSRFKSFISIALNEGRLVQWLRMVLKNQSFVSAIYQPWSYTLSTGFDDALHSLNRLSNLGIQLPYDYSVRHLREIGDAF</sequence>
<dbReference type="InterPro" id="IPR037213">
    <property type="entry name" value="Run_dom_sf"/>
</dbReference>
<evidence type="ECO:0000256" key="2">
    <source>
        <dbReference type="SAM" id="MobiDB-lite"/>
    </source>
</evidence>
<feature type="coiled-coil region" evidence="1">
    <location>
        <begin position="154"/>
        <end position="210"/>
    </location>
</feature>
<dbReference type="Proteomes" id="UP000308267">
    <property type="component" value="Unassembled WGS sequence"/>
</dbReference>
<evidence type="ECO:0000313" key="5">
    <source>
        <dbReference type="Proteomes" id="UP000308267"/>
    </source>
</evidence>
<keyword evidence="1" id="KW-0175">Coiled coil</keyword>
<dbReference type="SMART" id="SM00593">
    <property type="entry name" value="RUN"/>
    <property type="match status" value="1"/>
</dbReference>
<dbReference type="STRING" id="147828.A0A4S2M2T5"/>
<protein>
    <recommendedName>
        <fullName evidence="3">RUN domain-containing protein</fullName>
    </recommendedName>
</protein>
<evidence type="ECO:0000313" key="4">
    <source>
        <dbReference type="EMBL" id="TGZ70376.1"/>
    </source>
</evidence>
<evidence type="ECO:0000256" key="1">
    <source>
        <dbReference type="SAM" id="Coils"/>
    </source>
</evidence>
<dbReference type="SUPFAM" id="SSF140741">
    <property type="entry name" value="RUN domain-like"/>
    <property type="match status" value="1"/>
</dbReference>